<accession>A0A6A6X1A9</accession>
<evidence type="ECO:0000313" key="2">
    <source>
        <dbReference type="EMBL" id="KAF2789964.1"/>
    </source>
</evidence>
<protein>
    <submittedName>
        <fullName evidence="2">Uncharacterized protein</fullName>
    </submittedName>
</protein>
<dbReference type="OrthoDB" id="2157103at2759"/>
<name>A0A6A6X1A9_9PLEO</name>
<evidence type="ECO:0000256" key="1">
    <source>
        <dbReference type="SAM" id="MobiDB-lite"/>
    </source>
</evidence>
<sequence length="116" mass="12735">MPLPISLQAARRVTPGIVTGRLQDTFSLSRPALSRVYSSAPHKGSEPLKDEPAIPSTKYSEVSAIKEKKTQAELDKELELKMQGLSGDGGESGVEFEDGKPVAMKRSVRNNMFRYI</sequence>
<dbReference type="AlphaFoldDB" id="A0A6A6X1A9"/>
<organism evidence="2 3">
    <name type="scientific">Melanomma pulvis-pyrius CBS 109.77</name>
    <dbReference type="NCBI Taxonomy" id="1314802"/>
    <lineage>
        <taxon>Eukaryota</taxon>
        <taxon>Fungi</taxon>
        <taxon>Dikarya</taxon>
        <taxon>Ascomycota</taxon>
        <taxon>Pezizomycotina</taxon>
        <taxon>Dothideomycetes</taxon>
        <taxon>Pleosporomycetidae</taxon>
        <taxon>Pleosporales</taxon>
        <taxon>Melanommataceae</taxon>
        <taxon>Melanomma</taxon>
    </lineage>
</organism>
<proteinExistence type="predicted"/>
<evidence type="ECO:0000313" key="3">
    <source>
        <dbReference type="Proteomes" id="UP000799757"/>
    </source>
</evidence>
<gene>
    <name evidence="2" type="ORF">K505DRAFT_86493</name>
</gene>
<feature type="region of interest" description="Disordered" evidence="1">
    <location>
        <begin position="37"/>
        <end position="62"/>
    </location>
</feature>
<feature type="compositionally biased region" description="Basic and acidic residues" evidence="1">
    <location>
        <begin position="43"/>
        <end position="52"/>
    </location>
</feature>
<keyword evidence="3" id="KW-1185">Reference proteome</keyword>
<dbReference type="Proteomes" id="UP000799757">
    <property type="component" value="Unassembled WGS sequence"/>
</dbReference>
<dbReference type="EMBL" id="MU002102">
    <property type="protein sequence ID" value="KAF2789964.1"/>
    <property type="molecule type" value="Genomic_DNA"/>
</dbReference>
<reference evidence="2" key="1">
    <citation type="journal article" date="2020" name="Stud. Mycol.">
        <title>101 Dothideomycetes genomes: a test case for predicting lifestyles and emergence of pathogens.</title>
        <authorList>
            <person name="Haridas S."/>
            <person name="Albert R."/>
            <person name="Binder M."/>
            <person name="Bloem J."/>
            <person name="Labutti K."/>
            <person name="Salamov A."/>
            <person name="Andreopoulos B."/>
            <person name="Baker S."/>
            <person name="Barry K."/>
            <person name="Bills G."/>
            <person name="Bluhm B."/>
            <person name="Cannon C."/>
            <person name="Castanera R."/>
            <person name="Culley D."/>
            <person name="Daum C."/>
            <person name="Ezra D."/>
            <person name="Gonzalez J."/>
            <person name="Henrissat B."/>
            <person name="Kuo A."/>
            <person name="Liang C."/>
            <person name="Lipzen A."/>
            <person name="Lutzoni F."/>
            <person name="Magnuson J."/>
            <person name="Mondo S."/>
            <person name="Nolan M."/>
            <person name="Ohm R."/>
            <person name="Pangilinan J."/>
            <person name="Park H.-J."/>
            <person name="Ramirez L."/>
            <person name="Alfaro M."/>
            <person name="Sun H."/>
            <person name="Tritt A."/>
            <person name="Yoshinaga Y."/>
            <person name="Zwiers L.-H."/>
            <person name="Turgeon B."/>
            <person name="Goodwin S."/>
            <person name="Spatafora J."/>
            <person name="Crous P."/>
            <person name="Grigoriev I."/>
        </authorList>
    </citation>
    <scope>NUCLEOTIDE SEQUENCE</scope>
    <source>
        <strain evidence="2">CBS 109.77</strain>
    </source>
</reference>